<reference evidence="2 3" key="2">
    <citation type="journal article" date="2009" name="PLoS ONE">
        <title>An integrated genetic and cytogenetic map of the cucumber genome.</title>
        <authorList>
            <person name="Ren Y."/>
            <person name="Zhang Z."/>
            <person name="Liu J."/>
            <person name="Staub J.E."/>
            <person name="Han Y."/>
            <person name="Cheng Z."/>
            <person name="Li X."/>
            <person name="Lu J."/>
            <person name="Miao H."/>
            <person name="Kang H."/>
            <person name="Xie B."/>
            <person name="Gu X."/>
            <person name="Wang X."/>
            <person name="Du Y."/>
            <person name="Jin W."/>
            <person name="Huang S."/>
        </authorList>
    </citation>
    <scope>NUCLEOTIDE SEQUENCE [LARGE SCALE GENOMIC DNA]</scope>
    <source>
        <strain evidence="3">cv. 9930</strain>
    </source>
</reference>
<accession>A0A0A0KQ38</accession>
<dbReference type="Gramene" id="KGN51760">
    <property type="protein sequence ID" value="KGN51760"/>
    <property type="gene ID" value="Csa_5G598680"/>
</dbReference>
<evidence type="ECO:0000313" key="3">
    <source>
        <dbReference type="Proteomes" id="UP000029981"/>
    </source>
</evidence>
<name>A0A0A0KQ38_CUCSA</name>
<keyword evidence="3" id="KW-1185">Reference proteome</keyword>
<reference evidence="2 3" key="3">
    <citation type="journal article" date="2010" name="BMC Genomics">
        <title>Transcriptome sequencing and comparative analysis of cucumber flowers with different sex types.</title>
        <authorList>
            <person name="Guo S."/>
            <person name="Zheng Y."/>
            <person name="Joung J.G."/>
            <person name="Liu S."/>
            <person name="Zhang Z."/>
            <person name="Crasta O.R."/>
            <person name="Sobral B.W."/>
            <person name="Xu Y."/>
            <person name="Huang S."/>
            <person name="Fei Z."/>
        </authorList>
    </citation>
    <scope>NUCLEOTIDE SEQUENCE [LARGE SCALE GENOMIC DNA]</scope>
    <source>
        <strain evidence="3">cv. 9930</strain>
    </source>
</reference>
<feature type="region of interest" description="Disordered" evidence="1">
    <location>
        <begin position="1"/>
        <end position="40"/>
    </location>
</feature>
<dbReference type="EMBL" id="CM002926">
    <property type="protein sequence ID" value="KGN51760.1"/>
    <property type="molecule type" value="Genomic_DNA"/>
</dbReference>
<proteinExistence type="predicted"/>
<evidence type="ECO:0000313" key="2">
    <source>
        <dbReference type="EMBL" id="KGN51760.1"/>
    </source>
</evidence>
<evidence type="ECO:0000256" key="1">
    <source>
        <dbReference type="SAM" id="MobiDB-lite"/>
    </source>
</evidence>
<dbReference type="AlphaFoldDB" id="A0A0A0KQ38"/>
<sequence>MKWAFGGPAHFAGEEKSGSHCCRLSPHHRRQGNPNSNGDVTVTTPLQFTVGLLGVSLPLSPQGIVMML</sequence>
<dbReference type="Proteomes" id="UP000029981">
    <property type="component" value="Chromosome 5"/>
</dbReference>
<reference evidence="2 3" key="4">
    <citation type="journal article" date="2011" name="BMC Genomics">
        <title>RNA-Seq improves annotation of protein-coding genes in the cucumber genome.</title>
        <authorList>
            <person name="Li Z."/>
            <person name="Zhang Z."/>
            <person name="Yan P."/>
            <person name="Huang S."/>
            <person name="Fei Z."/>
            <person name="Lin K."/>
        </authorList>
    </citation>
    <scope>NUCLEOTIDE SEQUENCE [LARGE SCALE GENOMIC DNA]</scope>
    <source>
        <strain evidence="3">cv. 9930</strain>
    </source>
</reference>
<organism evidence="2 3">
    <name type="scientific">Cucumis sativus</name>
    <name type="common">Cucumber</name>
    <dbReference type="NCBI Taxonomy" id="3659"/>
    <lineage>
        <taxon>Eukaryota</taxon>
        <taxon>Viridiplantae</taxon>
        <taxon>Streptophyta</taxon>
        <taxon>Embryophyta</taxon>
        <taxon>Tracheophyta</taxon>
        <taxon>Spermatophyta</taxon>
        <taxon>Magnoliopsida</taxon>
        <taxon>eudicotyledons</taxon>
        <taxon>Gunneridae</taxon>
        <taxon>Pentapetalae</taxon>
        <taxon>rosids</taxon>
        <taxon>fabids</taxon>
        <taxon>Cucurbitales</taxon>
        <taxon>Cucurbitaceae</taxon>
        <taxon>Benincaseae</taxon>
        <taxon>Cucumis</taxon>
    </lineage>
</organism>
<gene>
    <name evidence="2" type="ORF">Csa_5G598680</name>
</gene>
<reference evidence="2 3" key="1">
    <citation type="journal article" date="2009" name="Nat. Genet.">
        <title>The genome of the cucumber, Cucumis sativus L.</title>
        <authorList>
            <person name="Huang S."/>
            <person name="Li R."/>
            <person name="Zhang Z."/>
            <person name="Li L."/>
            <person name="Gu X."/>
            <person name="Fan W."/>
            <person name="Lucas W.J."/>
            <person name="Wang X."/>
            <person name="Xie B."/>
            <person name="Ni P."/>
            <person name="Ren Y."/>
            <person name="Zhu H."/>
            <person name="Li J."/>
            <person name="Lin K."/>
            <person name="Jin W."/>
            <person name="Fei Z."/>
            <person name="Li G."/>
            <person name="Staub J."/>
            <person name="Kilian A."/>
            <person name="van der Vossen E.A."/>
            <person name="Wu Y."/>
            <person name="Guo J."/>
            <person name="He J."/>
            <person name="Jia Z."/>
            <person name="Ren Y."/>
            <person name="Tian G."/>
            <person name="Lu Y."/>
            <person name="Ruan J."/>
            <person name="Qian W."/>
            <person name="Wang M."/>
            <person name="Huang Q."/>
            <person name="Li B."/>
            <person name="Xuan Z."/>
            <person name="Cao J."/>
            <person name="Asan"/>
            <person name="Wu Z."/>
            <person name="Zhang J."/>
            <person name="Cai Q."/>
            <person name="Bai Y."/>
            <person name="Zhao B."/>
            <person name="Han Y."/>
            <person name="Li Y."/>
            <person name="Li X."/>
            <person name="Wang S."/>
            <person name="Shi Q."/>
            <person name="Liu S."/>
            <person name="Cho W.K."/>
            <person name="Kim J.Y."/>
            <person name="Xu Y."/>
            <person name="Heller-Uszynska K."/>
            <person name="Miao H."/>
            <person name="Cheng Z."/>
            <person name="Zhang S."/>
            <person name="Wu J."/>
            <person name="Yang Y."/>
            <person name="Kang H."/>
            <person name="Li M."/>
            <person name="Liang H."/>
            <person name="Ren X."/>
            <person name="Shi Z."/>
            <person name="Wen M."/>
            <person name="Jian M."/>
            <person name="Yang H."/>
            <person name="Zhang G."/>
            <person name="Yang Z."/>
            <person name="Chen R."/>
            <person name="Liu S."/>
            <person name="Li J."/>
            <person name="Ma L."/>
            <person name="Liu H."/>
            <person name="Zhou Y."/>
            <person name="Zhao J."/>
            <person name="Fang X."/>
            <person name="Li G."/>
            <person name="Fang L."/>
            <person name="Li Y."/>
            <person name="Liu D."/>
            <person name="Zheng H."/>
            <person name="Zhang Y."/>
            <person name="Qin N."/>
            <person name="Li Z."/>
            <person name="Yang G."/>
            <person name="Yang S."/>
            <person name="Bolund L."/>
            <person name="Kristiansen K."/>
            <person name="Zheng H."/>
            <person name="Li S."/>
            <person name="Zhang X."/>
            <person name="Yang H."/>
            <person name="Wang J."/>
            <person name="Sun R."/>
            <person name="Zhang B."/>
            <person name="Jiang S."/>
            <person name="Wang J."/>
            <person name="Du Y."/>
            <person name="Li S."/>
        </authorList>
    </citation>
    <scope>NUCLEOTIDE SEQUENCE [LARGE SCALE GENOMIC DNA]</scope>
    <source>
        <strain evidence="3">cv. 9930</strain>
    </source>
</reference>
<protein>
    <submittedName>
        <fullName evidence="2">Uncharacterized protein</fullName>
    </submittedName>
</protein>